<dbReference type="SUPFAM" id="SSF57302">
    <property type="entry name" value="Snake toxin-like"/>
    <property type="match status" value="2"/>
</dbReference>
<evidence type="ECO:0000256" key="11">
    <source>
        <dbReference type="SAM" id="SignalP"/>
    </source>
</evidence>
<evidence type="ECO:0000256" key="2">
    <source>
        <dbReference type="ARBA" id="ARBA00004613"/>
    </source>
</evidence>
<dbReference type="FunFam" id="2.10.60.10:FF:000026">
    <property type="entry name" value="Secreted Ly-6/uPAR domain-containing protein 2"/>
    <property type="match status" value="1"/>
</dbReference>
<dbReference type="GO" id="GO:0005576">
    <property type="term" value="C:extracellular region"/>
    <property type="evidence" value="ECO:0007669"/>
    <property type="project" value="UniProtKB-SubCell"/>
</dbReference>
<keyword evidence="8" id="KW-0325">Glycoprotein</keyword>
<dbReference type="InterPro" id="IPR035076">
    <property type="entry name" value="Toxin/TOLIP"/>
</dbReference>
<gene>
    <name evidence="14" type="ORF">PANDA_010550</name>
</gene>
<evidence type="ECO:0000256" key="4">
    <source>
        <dbReference type="ARBA" id="ARBA00022525"/>
    </source>
</evidence>
<evidence type="ECO:0000256" key="8">
    <source>
        <dbReference type="ARBA" id="ARBA00023180"/>
    </source>
</evidence>
<evidence type="ECO:0000256" key="3">
    <source>
        <dbReference type="ARBA" id="ARBA00022475"/>
    </source>
</evidence>
<keyword evidence="7" id="KW-1015">Disulfide bond</keyword>
<dbReference type="InterPro" id="IPR051110">
    <property type="entry name" value="Ly-6/neurotoxin-like_GPI-ap"/>
</dbReference>
<dbReference type="Gene3D" id="2.10.60.10">
    <property type="entry name" value="CD59"/>
    <property type="match status" value="2"/>
</dbReference>
<dbReference type="Pfam" id="PF00087">
    <property type="entry name" value="Toxin_TOLIP"/>
    <property type="match status" value="1"/>
</dbReference>
<protein>
    <recommendedName>
        <fullName evidence="10">Secreted Ly-6/uPAR domain-containing protein 2</fullName>
    </recommendedName>
</protein>
<reference evidence="14" key="1">
    <citation type="journal article" date="2010" name="Nature">
        <title>The sequence and de novo assembly of the giant panda genome.</title>
        <authorList>
            <person name="Li R."/>
            <person name="Fan W."/>
            <person name="Tian G."/>
            <person name="Zhu H."/>
            <person name="He L."/>
            <person name="Cai J."/>
            <person name="Huang Q."/>
            <person name="Cai Q."/>
            <person name="Li B."/>
            <person name="Bai Y."/>
            <person name="Zhang Z."/>
            <person name="Zhang Y."/>
            <person name="Wang W."/>
            <person name="Li J."/>
            <person name="Wei F."/>
            <person name="Li H."/>
            <person name="Jian M."/>
            <person name="Li J."/>
            <person name="Zhang Z."/>
            <person name="Nielsen R."/>
            <person name="Li D."/>
            <person name="Gu W."/>
            <person name="Yang Z."/>
            <person name="Xuan Z."/>
            <person name="Ryder O.A."/>
            <person name="Leung F.C."/>
            <person name="Zhou Y."/>
            <person name="Cao J."/>
            <person name="Sun X."/>
            <person name="Fu Y."/>
            <person name="Fang X."/>
            <person name="Guo X."/>
            <person name="Wang B."/>
            <person name="Hou R."/>
            <person name="Shen F."/>
            <person name="Mu B."/>
            <person name="Ni P."/>
            <person name="Lin R."/>
            <person name="Qian W."/>
            <person name="Wang G."/>
            <person name="Yu C."/>
            <person name="Nie W."/>
            <person name="Wang J."/>
            <person name="Wu Z."/>
            <person name="Liang H."/>
            <person name="Min J."/>
            <person name="Wu Q."/>
            <person name="Cheng S."/>
            <person name="Ruan J."/>
            <person name="Wang M."/>
            <person name="Shi Z."/>
            <person name="Wen M."/>
            <person name="Liu B."/>
            <person name="Ren X."/>
            <person name="Zheng H."/>
            <person name="Dong D."/>
            <person name="Cook K."/>
            <person name="Shan G."/>
            <person name="Zhang H."/>
            <person name="Kosiol C."/>
            <person name="Xie X."/>
            <person name="Lu Z."/>
            <person name="Zheng H."/>
            <person name="Li Y."/>
            <person name="Steiner C.C."/>
            <person name="Lam T.T."/>
            <person name="Lin S."/>
            <person name="Zhang Q."/>
            <person name="Li G."/>
            <person name="Tian J."/>
            <person name="Gong T."/>
            <person name="Liu H."/>
            <person name="Zhang D."/>
            <person name="Fang L."/>
            <person name="Ye C."/>
            <person name="Zhang J."/>
            <person name="Hu W."/>
            <person name="Xu A."/>
            <person name="Ren Y."/>
            <person name="Zhang G."/>
            <person name="Bruford M.W."/>
            <person name="Li Q."/>
            <person name="Ma L."/>
            <person name="Guo Y."/>
            <person name="An N."/>
            <person name="Hu Y."/>
            <person name="Zheng Y."/>
            <person name="Shi Y."/>
            <person name="Li Z."/>
            <person name="Liu Q."/>
            <person name="Chen Y."/>
            <person name="Zhao J."/>
            <person name="Qu N."/>
            <person name="Zhao S."/>
            <person name="Tian F."/>
            <person name="Wang X."/>
            <person name="Wang H."/>
            <person name="Xu L."/>
            <person name="Liu X."/>
            <person name="Vinar T."/>
            <person name="Wang Y."/>
            <person name="Lam T.W."/>
            <person name="Yiu S.M."/>
            <person name="Liu S."/>
            <person name="Zhang H."/>
            <person name="Li D."/>
            <person name="Huang Y."/>
            <person name="Wang X."/>
            <person name="Yang G."/>
            <person name="Jiang Z."/>
            <person name="Wang J."/>
            <person name="Qin N."/>
            <person name="Li L."/>
            <person name="Li J."/>
            <person name="Bolund L."/>
            <person name="Kristiansen K."/>
            <person name="Wong G.K."/>
            <person name="Olson M."/>
            <person name="Zhang X."/>
            <person name="Li S."/>
            <person name="Yang H."/>
            <person name="Wang J."/>
            <person name="Wang J."/>
        </authorList>
    </citation>
    <scope>NUCLEOTIDE SEQUENCE [LARGE SCALE GENOMIC DNA]</scope>
</reference>
<comment type="subcellular location">
    <subcellularLocation>
        <location evidence="1">Cell membrane</location>
    </subcellularLocation>
    <subcellularLocation>
        <location evidence="2">Secreted</location>
    </subcellularLocation>
</comment>
<dbReference type="EMBL" id="GL192842">
    <property type="protein sequence ID" value="EFB21108.1"/>
    <property type="molecule type" value="Genomic_DNA"/>
</dbReference>
<evidence type="ECO:0000256" key="5">
    <source>
        <dbReference type="ARBA" id="ARBA00022729"/>
    </source>
</evidence>
<evidence type="ECO:0000256" key="10">
    <source>
        <dbReference type="ARBA" id="ARBA00070739"/>
    </source>
</evidence>
<keyword evidence="6" id="KW-0472">Membrane</keyword>
<evidence type="ECO:0000313" key="14">
    <source>
        <dbReference type="EMBL" id="EFB21108.1"/>
    </source>
</evidence>
<dbReference type="InParanoid" id="D2HHG7"/>
<feature type="non-terminal residue" evidence="14">
    <location>
        <position position="129"/>
    </location>
</feature>
<dbReference type="PANTHER" id="PTHR16983">
    <property type="entry name" value="UPAR/LY6 DOMAIN-CONTAINING PROTEIN"/>
    <property type="match status" value="1"/>
</dbReference>
<keyword evidence="5 11" id="KW-0732">Signal</keyword>
<accession>D2HHG7</accession>
<evidence type="ECO:0000256" key="9">
    <source>
        <dbReference type="ARBA" id="ARBA00062105"/>
    </source>
</evidence>
<evidence type="ECO:0000256" key="1">
    <source>
        <dbReference type="ARBA" id="ARBA00004236"/>
    </source>
</evidence>
<dbReference type="PANTHER" id="PTHR16983:SF14">
    <property type="entry name" value="SECRETED LY-6_UPAR DOMAIN-CONTAINING PROTEIN 2"/>
    <property type="match status" value="1"/>
</dbReference>
<keyword evidence="3" id="KW-1003">Cell membrane</keyword>
<evidence type="ECO:0000259" key="12">
    <source>
        <dbReference type="Pfam" id="PF00021"/>
    </source>
</evidence>
<feature type="chain" id="PRO_5003031259" description="Secreted Ly-6/uPAR domain-containing protein 2" evidence="11">
    <location>
        <begin position="21"/>
        <end position="129"/>
    </location>
</feature>
<keyword evidence="4" id="KW-0964">Secreted</keyword>
<comment type="subunit">
    <text evidence="9">Interacts with CHRNA3, CHRNA4, CHRNA5, CHRNA7, CHRNB2 and CHRNB4. Interacts with CHRM1 and CHRM3 probably in an allosteric manner.</text>
</comment>
<organism evidence="14">
    <name type="scientific">Ailuropoda melanoleuca</name>
    <name type="common">Giant panda</name>
    <dbReference type="NCBI Taxonomy" id="9646"/>
    <lineage>
        <taxon>Eukaryota</taxon>
        <taxon>Metazoa</taxon>
        <taxon>Chordata</taxon>
        <taxon>Craniata</taxon>
        <taxon>Vertebrata</taxon>
        <taxon>Euteleostomi</taxon>
        <taxon>Mammalia</taxon>
        <taxon>Eutheria</taxon>
        <taxon>Laurasiatheria</taxon>
        <taxon>Carnivora</taxon>
        <taxon>Caniformia</taxon>
        <taxon>Ursidae</taxon>
        <taxon>Ailuropoda</taxon>
    </lineage>
</organism>
<name>D2HHG7_AILME</name>
<evidence type="ECO:0000259" key="13">
    <source>
        <dbReference type="Pfam" id="PF00087"/>
    </source>
</evidence>
<feature type="domain" description="UPAR/Ly6" evidence="12">
    <location>
        <begin position="19"/>
        <end position="52"/>
    </location>
</feature>
<feature type="signal peptide" evidence="11">
    <location>
        <begin position="1"/>
        <end position="20"/>
    </location>
</feature>
<sequence>MAPLLTLFLVALVGLPLAQALDCHVCAYNGENCFNPMRCPAMVTHCMTTRTSRALNCHQCKGFGGCLHASRCPRGSNYCVSIATRVPFSVIDLPLVTKSCYSGCPDVPTLGLGPHVSIVCCQFSLCNTD</sequence>
<feature type="domain" description="Snake toxin/toxin-like" evidence="13">
    <location>
        <begin position="55"/>
        <end position="127"/>
    </location>
</feature>
<evidence type="ECO:0000256" key="6">
    <source>
        <dbReference type="ARBA" id="ARBA00023136"/>
    </source>
</evidence>
<dbReference type="AlphaFoldDB" id="D2HHG7"/>
<dbReference type="InterPro" id="IPR016054">
    <property type="entry name" value="LY6_UPA_recep-like"/>
</dbReference>
<dbReference type="GO" id="GO:0005886">
    <property type="term" value="C:plasma membrane"/>
    <property type="evidence" value="ECO:0007669"/>
    <property type="project" value="UniProtKB-SubCell"/>
</dbReference>
<evidence type="ECO:0000256" key="7">
    <source>
        <dbReference type="ARBA" id="ARBA00023157"/>
    </source>
</evidence>
<dbReference type="InterPro" id="IPR045860">
    <property type="entry name" value="Snake_toxin-like_sf"/>
</dbReference>
<dbReference type="Pfam" id="PF00021">
    <property type="entry name" value="UPAR_LY6"/>
    <property type="match status" value="1"/>
</dbReference>
<proteinExistence type="predicted"/>